<sequence length="825" mass="94049">MELVEELCRRLSPSSILDVINKTKIIISLNIIIPVRYSCMLTSEFLNDVKLSPMATLLAIIITAIGMISLFLVLLLYLTDHSIEKFHHDYPQIYRIETQFNLPNGEKVKSAQVPLPLITALQNEKNIKDVAYALRLFIDLQVNGKTQADVEIYAVSPNFLTALNPYRQKIPHLSHNEIIITPEFNRQYLHLNHPKGQVITLGKKGKFFIKDVVNLNTSSRFNTRAVIAFSPDIIDDYHDKRHDWYDMHSYLFVTMVGGGKPTHEQLKTLVTRYAPQLPGAPFSPEEFIQLSARNITDIHYDAELPDEMSTVISKSYLYTLYMAGFFIFLTTTMNFFNVNNIVNKNKKSSFQIKKSVGASNYQLLTESFFIATLQAVCVLTLAFIFLSILMQASENVRELILTQETGRLISSFSVAFFSLYIAILISHYLYLSTSVFPNKSWHNHAYSAHPISHYIYQVTLSIQIAIAGIIIYLWAGIMTQIDFMQSHMFGYEKENVVTFPLSDELKSLTSLNSLQDELNNSIGISPIALSSWRPFDMSRTTTSVFHQNQQEQDKLVSVNILNVNKNFTDTWGIKTLAGYENPITPSKNDNTYHAIATKTFMSAMGKSSSDEVLNTLFYINDNDAEYTVRILRVVNDFYLADRDKNTTPLLILISDEVQRYGALKLHHQSDLSTVKMLLERYGVNIDQIKLAEHIHQEYFNDHNLMKKTISLVTLFSVILLLISTMIIGMAESKRISKILKIMESVGGSLYTHIIFFIKENITPVLVAIVIAFPIGFILLQKWLSKYNFINNLSYLYAFGSLLLFMVSLVSVMTLSLILSHTKKNK</sequence>
<dbReference type="Proteomes" id="UP000002490">
    <property type="component" value="Chromosome"/>
</dbReference>
<evidence type="ECO:0000256" key="1">
    <source>
        <dbReference type="SAM" id="Phobius"/>
    </source>
</evidence>
<reference evidence="2 3" key="1">
    <citation type="journal article" date="2002" name="J. Bacteriol.">
        <title>Genome sequence of Yersinia pestis KIM.</title>
        <authorList>
            <person name="Deng W."/>
            <person name="Burland V."/>
            <person name="Plunkett G.III."/>
            <person name="Boutin A."/>
            <person name="Mayhew G.F."/>
            <person name="Liss P."/>
            <person name="Perna N.T."/>
            <person name="Rose D.J."/>
            <person name="Mau B."/>
            <person name="Zhou S."/>
            <person name="Schwartz D.C."/>
            <person name="Fetherston J.D."/>
            <person name="Lindler L.E."/>
            <person name="Brubaker R.R."/>
            <person name="Plana G.V."/>
            <person name="Straley S.C."/>
            <person name="McDonough K.A."/>
            <person name="Nilles M.L."/>
            <person name="Matson J.S."/>
            <person name="Blattner F.R."/>
            <person name="Perry R.D."/>
        </authorList>
    </citation>
    <scope>NUCLEOTIDE SEQUENCE [LARGE SCALE GENOMIC DNA]</scope>
    <source>
        <strain evidence="3">KIM10+ / Biovar Mediaevalis</strain>
    </source>
</reference>
<organism evidence="2 3">
    <name type="scientific">Yersinia pestis</name>
    <dbReference type="NCBI Taxonomy" id="632"/>
    <lineage>
        <taxon>Bacteria</taxon>
        <taxon>Pseudomonadati</taxon>
        <taxon>Pseudomonadota</taxon>
        <taxon>Gammaproteobacteria</taxon>
        <taxon>Enterobacterales</taxon>
        <taxon>Yersiniaceae</taxon>
        <taxon>Yersinia</taxon>
    </lineage>
</organism>
<keyword evidence="1" id="KW-0812">Transmembrane</keyword>
<feature type="transmembrane region" description="Helical" evidence="1">
    <location>
        <begin position="795"/>
        <end position="818"/>
    </location>
</feature>
<gene>
    <name evidence="2" type="ordered locus">y2669</name>
</gene>
<dbReference type="KEGG" id="ypk:y2669"/>
<feature type="transmembrane region" description="Helical" evidence="1">
    <location>
        <begin position="316"/>
        <end position="336"/>
    </location>
</feature>
<feature type="transmembrane region" description="Helical" evidence="1">
    <location>
        <begin position="409"/>
        <end position="431"/>
    </location>
</feature>
<feature type="transmembrane region" description="Helical" evidence="1">
    <location>
        <begin position="451"/>
        <end position="475"/>
    </location>
</feature>
<name>Q8CKX6_YERPE</name>
<dbReference type="HOGENOM" id="CLU_351227_0_0_6"/>
<keyword evidence="1" id="KW-0472">Membrane</keyword>
<feature type="transmembrane region" description="Helical" evidence="1">
    <location>
        <begin position="709"/>
        <end position="729"/>
    </location>
</feature>
<dbReference type="AlphaFoldDB" id="Q8CKX6"/>
<dbReference type="PANTHER" id="PTHR30572">
    <property type="entry name" value="MEMBRANE COMPONENT OF TRANSPORTER-RELATED"/>
    <property type="match status" value="1"/>
</dbReference>
<dbReference type="DNASU" id="1147616"/>
<evidence type="ECO:0000313" key="3">
    <source>
        <dbReference type="Proteomes" id="UP000002490"/>
    </source>
</evidence>
<evidence type="ECO:0000313" key="2">
    <source>
        <dbReference type="EMBL" id="AAM86222.1"/>
    </source>
</evidence>
<dbReference type="InterPro" id="IPR050250">
    <property type="entry name" value="Macrolide_Exporter_MacB"/>
</dbReference>
<proteinExistence type="predicted"/>
<feature type="transmembrane region" description="Helical" evidence="1">
    <location>
        <begin position="368"/>
        <end position="389"/>
    </location>
</feature>
<accession>Q8CKX6</accession>
<evidence type="ECO:0008006" key="4">
    <source>
        <dbReference type="Google" id="ProtNLM"/>
    </source>
</evidence>
<dbReference type="NCBIfam" id="NF038008">
    <property type="entry name" value="ABC_perm_DarB"/>
    <property type="match status" value="1"/>
</dbReference>
<feature type="transmembrane region" description="Helical" evidence="1">
    <location>
        <begin position="54"/>
        <end position="78"/>
    </location>
</feature>
<keyword evidence="1" id="KW-1133">Transmembrane helix</keyword>
<protein>
    <recommendedName>
        <fullName evidence="4">Darobactin export ABC transporter permease subunit</fullName>
    </recommendedName>
</protein>
<feature type="transmembrane region" description="Helical" evidence="1">
    <location>
        <begin position="764"/>
        <end position="783"/>
    </location>
</feature>
<dbReference type="PANTHER" id="PTHR30572:SF4">
    <property type="entry name" value="ABC TRANSPORTER PERMEASE YTRF"/>
    <property type="match status" value="1"/>
</dbReference>
<dbReference type="EMBL" id="AE009952">
    <property type="protein sequence ID" value="AAM86222.1"/>
    <property type="molecule type" value="Genomic_DNA"/>
</dbReference>